<reference evidence="9 10" key="1">
    <citation type="submission" date="2018-04" db="EMBL/GenBank/DDBJ databases">
        <title>Polynucleobacter sp. UH21B genome.</title>
        <authorList>
            <person name="Hahn M.W."/>
        </authorList>
    </citation>
    <scope>NUCLEOTIDE SEQUENCE [LARGE SCALE GENOMIC DNA]</scope>
    <source>
        <strain evidence="9 10">MWH-UH21B</strain>
    </source>
</reference>
<dbReference type="GO" id="GO:0015627">
    <property type="term" value="C:type II protein secretion system complex"/>
    <property type="evidence" value="ECO:0007669"/>
    <property type="project" value="InterPro"/>
</dbReference>
<evidence type="ECO:0000256" key="7">
    <source>
        <dbReference type="ARBA" id="ARBA00023136"/>
    </source>
</evidence>
<organism evidence="9 10">
    <name type="scientific">Polynucleobacter tropicus</name>
    <dbReference type="NCBI Taxonomy" id="1743174"/>
    <lineage>
        <taxon>Bacteria</taxon>
        <taxon>Pseudomonadati</taxon>
        <taxon>Pseudomonadota</taxon>
        <taxon>Betaproteobacteria</taxon>
        <taxon>Burkholderiales</taxon>
        <taxon>Burkholderiaceae</taxon>
        <taxon>Polynucleobacter</taxon>
    </lineage>
</organism>
<evidence type="ECO:0000256" key="1">
    <source>
        <dbReference type="ARBA" id="ARBA00004377"/>
    </source>
</evidence>
<evidence type="ECO:0000259" key="8">
    <source>
        <dbReference type="Pfam" id="PF12019"/>
    </source>
</evidence>
<evidence type="ECO:0000256" key="3">
    <source>
        <dbReference type="ARBA" id="ARBA00022481"/>
    </source>
</evidence>
<protein>
    <recommendedName>
        <fullName evidence="8">General secretion pathway GspH domain-containing protein</fullName>
    </recommendedName>
</protein>
<dbReference type="Pfam" id="PF12019">
    <property type="entry name" value="GspH"/>
    <property type="match status" value="1"/>
</dbReference>
<gene>
    <name evidence="9" type="ORF">DCO17_01380</name>
</gene>
<keyword evidence="5" id="KW-0812">Transmembrane</keyword>
<dbReference type="EMBL" id="CP028942">
    <property type="protein sequence ID" value="QKM65629.1"/>
    <property type="molecule type" value="Genomic_DNA"/>
</dbReference>
<keyword evidence="2" id="KW-1003">Cell membrane</keyword>
<keyword evidence="7" id="KW-0472">Membrane</keyword>
<comment type="subcellular location">
    <subcellularLocation>
        <location evidence="1">Cell inner membrane</location>
        <topology evidence="1">Single-pass membrane protein</topology>
    </subcellularLocation>
</comment>
<keyword evidence="3" id="KW-0488">Methylation</keyword>
<evidence type="ECO:0000256" key="6">
    <source>
        <dbReference type="ARBA" id="ARBA00022989"/>
    </source>
</evidence>
<evidence type="ECO:0000256" key="4">
    <source>
        <dbReference type="ARBA" id="ARBA00022519"/>
    </source>
</evidence>
<dbReference type="KEGG" id="ptrp:DCO17_01380"/>
<proteinExistence type="predicted"/>
<dbReference type="InterPro" id="IPR022346">
    <property type="entry name" value="T2SS_GspH"/>
</dbReference>
<dbReference type="Proteomes" id="UP000503312">
    <property type="component" value="Chromosome"/>
</dbReference>
<keyword evidence="4" id="KW-0997">Cell inner membrane</keyword>
<name>A0A6M9PY05_9BURK</name>
<sequence length="184" mass="20722">MALILIVAIVAISTMPLLHEQIAVRQIESIARRFIAHAQFARQQALNLGEPVQMTPYFENQWDSGWVVKSACANVFSKKKRKEGDSYEYKEKTIACAHRAWVSHGQTTPIYFKYGNRHFIDPHLGKAGILFNAAGAAKTSQGGFVANRLVLGHQKMPGLERHIILSSGGRWRICDPRRDAKRCH</sequence>
<dbReference type="Gene3D" id="3.55.40.10">
    <property type="entry name" value="minor pseudopilin epsh domain"/>
    <property type="match status" value="1"/>
</dbReference>
<dbReference type="GO" id="GO:0015628">
    <property type="term" value="P:protein secretion by the type II secretion system"/>
    <property type="evidence" value="ECO:0007669"/>
    <property type="project" value="InterPro"/>
</dbReference>
<accession>A0A6M9PY05</accession>
<keyword evidence="6" id="KW-1133">Transmembrane helix</keyword>
<feature type="domain" description="General secretion pathway GspH" evidence="8">
    <location>
        <begin position="31"/>
        <end position="169"/>
    </location>
</feature>
<dbReference type="AlphaFoldDB" id="A0A6M9PY05"/>
<evidence type="ECO:0000256" key="2">
    <source>
        <dbReference type="ARBA" id="ARBA00022475"/>
    </source>
</evidence>
<keyword evidence="10" id="KW-1185">Reference proteome</keyword>
<evidence type="ECO:0000313" key="10">
    <source>
        <dbReference type="Proteomes" id="UP000503312"/>
    </source>
</evidence>
<dbReference type="GO" id="GO:0005886">
    <property type="term" value="C:plasma membrane"/>
    <property type="evidence" value="ECO:0007669"/>
    <property type="project" value="UniProtKB-SubCell"/>
</dbReference>
<evidence type="ECO:0000313" key="9">
    <source>
        <dbReference type="EMBL" id="QKM65629.1"/>
    </source>
</evidence>
<evidence type="ECO:0000256" key="5">
    <source>
        <dbReference type="ARBA" id="ARBA00022692"/>
    </source>
</evidence>